<dbReference type="Gene3D" id="3.40.309.10">
    <property type="entry name" value="Aldehyde Dehydrogenase, Chain A, domain 2"/>
    <property type="match status" value="1"/>
</dbReference>
<dbReference type="InterPro" id="IPR050740">
    <property type="entry name" value="Aldehyde_DH_Superfamily"/>
</dbReference>
<evidence type="ECO:0000256" key="2">
    <source>
        <dbReference type="ARBA" id="ARBA00023002"/>
    </source>
</evidence>
<dbReference type="Gene3D" id="3.40.605.10">
    <property type="entry name" value="Aldehyde Dehydrogenase, Chain A, domain 1"/>
    <property type="match status" value="1"/>
</dbReference>
<dbReference type="OrthoDB" id="9770537at2"/>
<accession>N6WSF4</accession>
<comment type="catalytic activity">
    <reaction evidence="4">
        <text>2,5-dioxopentanoate + NADP(+) + H2O = 2-oxoglutarate + NADPH + 2 H(+)</text>
        <dbReference type="Rhea" id="RHEA:11296"/>
        <dbReference type="ChEBI" id="CHEBI:15377"/>
        <dbReference type="ChEBI" id="CHEBI:15378"/>
        <dbReference type="ChEBI" id="CHEBI:16810"/>
        <dbReference type="ChEBI" id="CHEBI:57783"/>
        <dbReference type="ChEBI" id="CHEBI:58136"/>
        <dbReference type="ChEBI" id="CHEBI:58349"/>
        <dbReference type="EC" id="1.2.1.26"/>
    </reaction>
</comment>
<dbReference type="Pfam" id="PF00171">
    <property type="entry name" value="Aldedh"/>
    <property type="match status" value="1"/>
</dbReference>
<dbReference type="STRING" id="626887.J057_21265"/>
<comment type="catalytic activity">
    <reaction evidence="3">
        <text>2,5-dioxopentanoate + NAD(+) + H2O = 2-oxoglutarate + NADH + 2 H(+)</text>
        <dbReference type="Rhea" id="RHEA:47152"/>
        <dbReference type="ChEBI" id="CHEBI:15377"/>
        <dbReference type="ChEBI" id="CHEBI:15378"/>
        <dbReference type="ChEBI" id="CHEBI:16810"/>
        <dbReference type="ChEBI" id="CHEBI:57540"/>
        <dbReference type="ChEBI" id="CHEBI:57945"/>
        <dbReference type="ChEBI" id="CHEBI:58136"/>
    </reaction>
</comment>
<dbReference type="InterPro" id="IPR044151">
    <property type="entry name" value="ALDH_KGSADH"/>
</dbReference>
<dbReference type="InterPro" id="IPR016163">
    <property type="entry name" value="Ald_DH_C"/>
</dbReference>
<dbReference type="HOGENOM" id="CLU_027555_0_0_6"/>
<dbReference type="InterPro" id="IPR015590">
    <property type="entry name" value="Aldehyde_DH_dom"/>
</dbReference>
<evidence type="ECO:0000256" key="4">
    <source>
        <dbReference type="ARBA" id="ARBA00051918"/>
    </source>
</evidence>
<dbReference type="GO" id="GO:0047533">
    <property type="term" value="F:2,5-dioxovalerate dehydrogenase (NADP+) activity"/>
    <property type="evidence" value="ECO:0007669"/>
    <property type="project" value="UniProtKB-EC"/>
</dbReference>
<evidence type="ECO:0000256" key="1">
    <source>
        <dbReference type="ARBA" id="ARBA00009986"/>
    </source>
</evidence>
<dbReference type="EMBL" id="APLQ01000014">
    <property type="protein sequence ID" value="ENO13967.1"/>
    <property type="molecule type" value="Genomic_DNA"/>
</dbReference>
<dbReference type="RefSeq" id="WP_004582188.1">
    <property type="nucleotide sequence ID" value="NZ_AP028878.1"/>
</dbReference>
<organism evidence="7 8">
    <name type="scientific">Marinobacter nanhaiticus D15-8W</name>
    <dbReference type="NCBI Taxonomy" id="626887"/>
    <lineage>
        <taxon>Bacteria</taxon>
        <taxon>Pseudomonadati</taxon>
        <taxon>Pseudomonadota</taxon>
        <taxon>Gammaproteobacteria</taxon>
        <taxon>Pseudomonadales</taxon>
        <taxon>Marinobacteraceae</taxon>
        <taxon>Marinobacter</taxon>
    </lineage>
</organism>
<dbReference type="PATRIC" id="fig|626887.3.peg.4259"/>
<dbReference type="InterPro" id="IPR016161">
    <property type="entry name" value="Ald_DH/histidinol_DH"/>
</dbReference>
<proteinExistence type="inferred from homology"/>
<evidence type="ECO:0000313" key="8">
    <source>
        <dbReference type="Proteomes" id="UP000013165"/>
    </source>
</evidence>
<dbReference type="FunFam" id="3.40.605.10:FF:000037">
    <property type="entry name" value="NADP-dependent fatty aldehyde dehydrogenase"/>
    <property type="match status" value="1"/>
</dbReference>
<dbReference type="AlphaFoldDB" id="N6WSF4"/>
<comment type="similarity">
    <text evidence="1">Belongs to the aldehyde dehydrogenase family.</text>
</comment>
<keyword evidence="8" id="KW-1185">Reference proteome</keyword>
<feature type="domain" description="Aldehyde dehydrogenase" evidence="6">
    <location>
        <begin position="35"/>
        <end position="470"/>
    </location>
</feature>
<protein>
    <recommendedName>
        <fullName evidence="5">2,5-dioxovalerate dehydrogenase</fullName>
        <ecNumber evidence="5">1.2.1.26</ecNumber>
    </recommendedName>
</protein>
<dbReference type="InterPro" id="IPR016162">
    <property type="entry name" value="Ald_DH_N"/>
</dbReference>
<dbReference type="eggNOG" id="COG1012">
    <property type="taxonomic scope" value="Bacteria"/>
</dbReference>
<dbReference type="CDD" id="cd07129">
    <property type="entry name" value="ALDH_KGSADH"/>
    <property type="match status" value="1"/>
</dbReference>
<evidence type="ECO:0000313" key="7">
    <source>
        <dbReference type="EMBL" id="ENO13967.1"/>
    </source>
</evidence>
<dbReference type="SUPFAM" id="SSF53720">
    <property type="entry name" value="ALDH-like"/>
    <property type="match status" value="1"/>
</dbReference>
<gene>
    <name evidence="7" type="ORF">J057_21265</name>
</gene>
<evidence type="ECO:0000256" key="5">
    <source>
        <dbReference type="ARBA" id="ARBA00067023"/>
    </source>
</evidence>
<dbReference type="Proteomes" id="UP000013165">
    <property type="component" value="Unassembled WGS sequence"/>
</dbReference>
<dbReference type="EC" id="1.2.1.26" evidence="5"/>
<dbReference type="PANTHER" id="PTHR43353">
    <property type="entry name" value="SUCCINATE-SEMIALDEHYDE DEHYDROGENASE, MITOCHONDRIAL"/>
    <property type="match status" value="1"/>
</dbReference>
<evidence type="ECO:0000259" key="6">
    <source>
        <dbReference type="Pfam" id="PF00171"/>
    </source>
</evidence>
<evidence type="ECO:0000256" key="3">
    <source>
        <dbReference type="ARBA" id="ARBA00050769"/>
    </source>
</evidence>
<reference evidence="7 8" key="1">
    <citation type="journal article" date="2013" name="Genome Announc.">
        <title>Genome Sequence of the Polycyclic Aromatic Hydrocarbon-Degrading Bacterium Strain Marinobacter nanhaiticus D15-8WT.</title>
        <authorList>
            <person name="Cui Z."/>
            <person name="Gao W."/>
            <person name="Li Q."/>
            <person name="Xu G."/>
            <person name="Zheng L."/>
        </authorList>
    </citation>
    <scope>NUCLEOTIDE SEQUENCE [LARGE SCALE GENOMIC DNA]</scope>
    <source>
        <strain evidence="7 8">D15-8W</strain>
    </source>
</reference>
<dbReference type="PANTHER" id="PTHR43353:SF3">
    <property type="entry name" value="ALDEHYDE DEHYDROGENASE-RELATED"/>
    <property type="match status" value="1"/>
</dbReference>
<keyword evidence="2" id="KW-0560">Oxidoreductase</keyword>
<comment type="caution">
    <text evidence="7">The sequence shown here is derived from an EMBL/GenBank/DDBJ whole genome shotgun (WGS) entry which is preliminary data.</text>
</comment>
<name>N6WSF4_9GAMM</name>
<sequence>MPQILGQQYIGGQRVATGQVTLKSLDATTGETYPVGFMEATADEVAAAASAAAKAFAEYRETDPNTRAGFLDAIADEIDGLGDDVIAEVQRESALPEARLKGERSRTSNQLRMFANVVRRGDFLGPRVDRGDPEKQPPKPDIRQMKVALGPVAVFGASNFPFAFSVAGGDTASALAAGCSVVVKAHPGHMVTSECVASAIERAVEKSGMPAGVFNMIYGDKVGAQLVQEPAIKAVGFTGSQRGGRALFDLAAARPEPIPVFAEMSSINPMFMLRSAIEQQSEDIAKGLAGSVALGCGQFCTNPGLVILERSAASRQFIEKLGAAITEQQPQTMLNAGILENYARGIERLKGLDGAKEVAVGQGGDNQAAARLFTADKQLLLSQGENGESPLLEEVFGPVTVVVEVDSADELLTAARSLNGQLTATVFSGDDSELSDRHELLAVLEQKVGRLLFNGYPTGVEVNDAMVHGGPYPATTDARGTSVGSLAIERYLRPVCYQNMPDVALPDALKNANPLALLRLVDGAFSREAI</sequence>